<dbReference type="HAMAP" id="MF_03054">
    <property type="entry name" value="CTU2"/>
    <property type="match status" value="1"/>
</dbReference>
<dbReference type="AlphaFoldDB" id="A0A9C7PRI0"/>
<evidence type="ECO:0000256" key="2">
    <source>
        <dbReference type="ARBA" id="ARBA00022694"/>
    </source>
</evidence>
<dbReference type="EMBL" id="BQMJ01000002">
    <property type="protein sequence ID" value="GJQ08506.1"/>
    <property type="molecule type" value="Genomic_DNA"/>
</dbReference>
<sequence>MVHSCAKCQQRATVYDVGGSKCDFCFQQAIIHNFKTTISRKGLAQFGDSVGVAASGGYSSQALVDLLGRSLFEREDGKTSRMKLKVTLFHIDFESPLHSSNSNIEVIQSLAAKYSFRLCTARDNHSCQQLWRETFERIAWKDFKDTSDFEELSRILVYRMIAFLAQSQGCKIVFDGLSAHSVCRNILTSISSGNGFAIPFEVSPADISGRFFDVAIHHPQYDITDRQLMRYVWIRKIDFVAPNLTLSRLTASVDSLTMSFLKDLEEQHRSTIPNILRTSSKVAVPLQFSYCSFCRVPVGSNGKLVSPLTWKIHDKKDNEEKVVTRLCKACQHRQRRMSMETFQLFLSSLMAFDKALEYKEDYG</sequence>
<gene>
    <name evidence="4" type="ORF">GpartN1_g297.t1</name>
</gene>
<reference evidence="4" key="2">
    <citation type="submission" date="2022-01" db="EMBL/GenBank/DDBJ databases">
        <authorList>
            <person name="Hirooka S."/>
            <person name="Miyagishima S.Y."/>
        </authorList>
    </citation>
    <scope>NUCLEOTIDE SEQUENCE</scope>
    <source>
        <strain evidence="4">NBRC 102759</strain>
    </source>
</reference>
<dbReference type="GO" id="GO:0000049">
    <property type="term" value="F:tRNA binding"/>
    <property type="evidence" value="ECO:0007669"/>
    <property type="project" value="InterPro"/>
</dbReference>
<accession>A0A9C7PRI0</accession>
<evidence type="ECO:0000313" key="4">
    <source>
        <dbReference type="EMBL" id="GJQ08506.1"/>
    </source>
</evidence>
<dbReference type="OrthoDB" id="25129at2759"/>
<comment type="similarity">
    <text evidence="3">Belongs to the CTU2/NCS2 family.</text>
</comment>
<dbReference type="InterPro" id="IPR014729">
    <property type="entry name" value="Rossmann-like_a/b/a_fold"/>
</dbReference>
<keyword evidence="1 3" id="KW-0963">Cytoplasm</keyword>
<evidence type="ECO:0000313" key="5">
    <source>
        <dbReference type="Proteomes" id="UP001061958"/>
    </source>
</evidence>
<name>A0A9C7PRI0_9RHOD</name>
<dbReference type="GO" id="GO:0002143">
    <property type="term" value="P:tRNA wobble position uridine thiolation"/>
    <property type="evidence" value="ECO:0007669"/>
    <property type="project" value="TreeGrafter"/>
</dbReference>
<dbReference type="Proteomes" id="UP001061958">
    <property type="component" value="Unassembled WGS sequence"/>
</dbReference>
<dbReference type="Gene3D" id="3.40.50.620">
    <property type="entry name" value="HUPs"/>
    <property type="match status" value="1"/>
</dbReference>
<comment type="caution">
    <text evidence="4">The sequence shown here is derived from an EMBL/GenBank/DDBJ whole genome shotgun (WGS) entry which is preliminary data.</text>
</comment>
<organism evidence="4 5">
    <name type="scientific">Galdieria partita</name>
    <dbReference type="NCBI Taxonomy" id="83374"/>
    <lineage>
        <taxon>Eukaryota</taxon>
        <taxon>Rhodophyta</taxon>
        <taxon>Bangiophyceae</taxon>
        <taxon>Galdieriales</taxon>
        <taxon>Galdieriaceae</taxon>
        <taxon>Galdieria</taxon>
    </lineage>
</organism>
<dbReference type="InterPro" id="IPR019407">
    <property type="entry name" value="CTU2"/>
</dbReference>
<dbReference type="PANTHER" id="PTHR20882">
    <property type="entry name" value="CYTOPLASMIC TRNA 2-THIOLATION PROTEIN 2"/>
    <property type="match status" value="1"/>
</dbReference>
<proteinExistence type="inferred from homology"/>
<dbReference type="PANTHER" id="PTHR20882:SF14">
    <property type="entry name" value="CYTOPLASMIC TRNA 2-THIOLATION PROTEIN 2"/>
    <property type="match status" value="1"/>
</dbReference>
<comment type="subcellular location">
    <subcellularLocation>
        <location evidence="3">Cytoplasm</location>
    </subcellularLocation>
</comment>
<keyword evidence="2 3" id="KW-0819">tRNA processing</keyword>
<comment type="function">
    <text evidence="3">Plays a central role in 2-thiolation of mcm(5)S(2)U at tRNA wobble positions of tRNA(Lys), tRNA(Glu) and tRNA(Gln). May act by forming a heterodimer with NCS6/CTU1 that ligates sulfur from thiocarboxylated URM1 onto the uridine of tRNAs at wobble position.</text>
</comment>
<dbReference type="GO" id="GO:0016783">
    <property type="term" value="F:sulfurtransferase activity"/>
    <property type="evidence" value="ECO:0007669"/>
    <property type="project" value="TreeGrafter"/>
</dbReference>
<comment type="pathway">
    <text evidence="3">tRNA modification; 5-methoxycarbonylmethyl-2-thiouridine-tRNA biosynthesis.</text>
</comment>
<keyword evidence="5" id="KW-1185">Reference proteome</keyword>
<dbReference type="GO" id="GO:0016779">
    <property type="term" value="F:nucleotidyltransferase activity"/>
    <property type="evidence" value="ECO:0007669"/>
    <property type="project" value="UniProtKB-UniRule"/>
</dbReference>
<protein>
    <recommendedName>
        <fullName evidence="3">Cytoplasmic tRNA 2-thiolation protein 2</fullName>
    </recommendedName>
</protein>
<reference evidence="4" key="1">
    <citation type="journal article" date="2022" name="Proc. Natl. Acad. Sci. U.S.A.">
        <title>Life cycle and functional genomics of the unicellular red alga Galdieria for elucidating algal and plant evolution and industrial use.</title>
        <authorList>
            <person name="Hirooka S."/>
            <person name="Itabashi T."/>
            <person name="Ichinose T.M."/>
            <person name="Onuma R."/>
            <person name="Fujiwara T."/>
            <person name="Yamashita S."/>
            <person name="Jong L.W."/>
            <person name="Tomita R."/>
            <person name="Iwane A.H."/>
            <person name="Miyagishima S.Y."/>
        </authorList>
    </citation>
    <scope>NUCLEOTIDE SEQUENCE</scope>
    <source>
        <strain evidence="4">NBRC 102759</strain>
    </source>
</reference>
<dbReference type="SUPFAM" id="SSF52402">
    <property type="entry name" value="Adenine nucleotide alpha hydrolases-like"/>
    <property type="match status" value="1"/>
</dbReference>
<dbReference type="GO" id="GO:0032447">
    <property type="term" value="P:protein urmylation"/>
    <property type="evidence" value="ECO:0007669"/>
    <property type="project" value="UniProtKB-UniRule"/>
</dbReference>
<dbReference type="Pfam" id="PF10288">
    <property type="entry name" value="CTU2"/>
    <property type="match status" value="1"/>
</dbReference>
<evidence type="ECO:0000256" key="1">
    <source>
        <dbReference type="ARBA" id="ARBA00022490"/>
    </source>
</evidence>
<dbReference type="GO" id="GO:0005829">
    <property type="term" value="C:cytosol"/>
    <property type="evidence" value="ECO:0007669"/>
    <property type="project" value="TreeGrafter"/>
</dbReference>
<evidence type="ECO:0000256" key="3">
    <source>
        <dbReference type="HAMAP-Rule" id="MF_03054"/>
    </source>
</evidence>